<evidence type="ECO:0000313" key="2">
    <source>
        <dbReference type="Proteomes" id="UP001060085"/>
    </source>
</evidence>
<name>A0ACB9ZNK0_CATRO</name>
<proteinExistence type="predicted"/>
<dbReference type="Proteomes" id="UP001060085">
    <property type="component" value="Linkage Group LG08"/>
</dbReference>
<reference evidence="2" key="1">
    <citation type="journal article" date="2023" name="Nat. Plants">
        <title>Single-cell RNA sequencing provides a high-resolution roadmap for understanding the multicellular compartmentation of specialized metabolism.</title>
        <authorList>
            <person name="Sun S."/>
            <person name="Shen X."/>
            <person name="Li Y."/>
            <person name="Li Y."/>
            <person name="Wang S."/>
            <person name="Li R."/>
            <person name="Zhang H."/>
            <person name="Shen G."/>
            <person name="Guo B."/>
            <person name="Wei J."/>
            <person name="Xu J."/>
            <person name="St-Pierre B."/>
            <person name="Chen S."/>
            <person name="Sun C."/>
        </authorList>
    </citation>
    <scope>NUCLEOTIDE SEQUENCE [LARGE SCALE GENOMIC DNA]</scope>
</reference>
<protein>
    <submittedName>
        <fullName evidence="1">Uncharacterized protein</fullName>
    </submittedName>
</protein>
<organism evidence="1 2">
    <name type="scientific">Catharanthus roseus</name>
    <name type="common">Madagascar periwinkle</name>
    <name type="synonym">Vinca rosea</name>
    <dbReference type="NCBI Taxonomy" id="4058"/>
    <lineage>
        <taxon>Eukaryota</taxon>
        <taxon>Viridiplantae</taxon>
        <taxon>Streptophyta</taxon>
        <taxon>Embryophyta</taxon>
        <taxon>Tracheophyta</taxon>
        <taxon>Spermatophyta</taxon>
        <taxon>Magnoliopsida</taxon>
        <taxon>eudicotyledons</taxon>
        <taxon>Gunneridae</taxon>
        <taxon>Pentapetalae</taxon>
        <taxon>asterids</taxon>
        <taxon>lamiids</taxon>
        <taxon>Gentianales</taxon>
        <taxon>Apocynaceae</taxon>
        <taxon>Rauvolfioideae</taxon>
        <taxon>Vinceae</taxon>
        <taxon>Catharanthinae</taxon>
        <taxon>Catharanthus</taxon>
    </lineage>
</organism>
<evidence type="ECO:0000313" key="1">
    <source>
        <dbReference type="EMBL" id="KAI5649173.1"/>
    </source>
</evidence>
<accession>A0ACB9ZNK0</accession>
<gene>
    <name evidence="1" type="ORF">M9H77_35178</name>
</gene>
<comment type="caution">
    <text evidence="1">The sequence shown here is derived from an EMBL/GenBank/DDBJ whole genome shotgun (WGS) entry which is preliminary data.</text>
</comment>
<dbReference type="EMBL" id="CM044708">
    <property type="protein sequence ID" value="KAI5649173.1"/>
    <property type="molecule type" value="Genomic_DNA"/>
</dbReference>
<keyword evidence="2" id="KW-1185">Reference proteome</keyword>
<sequence>MALGQLLVELEQALRNTEGVFTSKEANVFLKCRATCVRDFTLGLSTGAIITWLATKRVPGLLRLNLTAGVAFCSGMWTFKRASDNCVQHILSLEGTRLQKELGTIMLKKYQDDPLIMQRVSKYFYSEEVYDDASDKPRLRWRYRNFFTESSSETSHDEKMNNNIKASETSDQKRVHLNRFIQNKKKEQMNTVVDAMDNPFDCIFGSSESSDESHSDASGKSFTRTARGNKRSHRRHRKRHQSQEEAAEPA</sequence>